<protein>
    <submittedName>
        <fullName evidence="1">Uncharacterized protein</fullName>
    </submittedName>
</protein>
<dbReference type="EMBL" id="KZ772809">
    <property type="protein sequence ID" value="PTQ29654.1"/>
    <property type="molecule type" value="Genomic_DNA"/>
</dbReference>
<reference evidence="2" key="1">
    <citation type="journal article" date="2017" name="Cell">
        <title>Insights into land plant evolution garnered from the Marchantia polymorpha genome.</title>
        <authorList>
            <person name="Bowman J.L."/>
            <person name="Kohchi T."/>
            <person name="Yamato K.T."/>
            <person name="Jenkins J."/>
            <person name="Shu S."/>
            <person name="Ishizaki K."/>
            <person name="Yamaoka S."/>
            <person name="Nishihama R."/>
            <person name="Nakamura Y."/>
            <person name="Berger F."/>
            <person name="Adam C."/>
            <person name="Aki S.S."/>
            <person name="Althoff F."/>
            <person name="Araki T."/>
            <person name="Arteaga-Vazquez M.A."/>
            <person name="Balasubrmanian S."/>
            <person name="Barry K."/>
            <person name="Bauer D."/>
            <person name="Boehm C.R."/>
            <person name="Briginshaw L."/>
            <person name="Caballero-Perez J."/>
            <person name="Catarino B."/>
            <person name="Chen F."/>
            <person name="Chiyoda S."/>
            <person name="Chovatia M."/>
            <person name="Davies K.M."/>
            <person name="Delmans M."/>
            <person name="Demura T."/>
            <person name="Dierschke T."/>
            <person name="Dolan L."/>
            <person name="Dorantes-Acosta A.E."/>
            <person name="Eklund D.M."/>
            <person name="Florent S.N."/>
            <person name="Flores-Sandoval E."/>
            <person name="Fujiyama A."/>
            <person name="Fukuzawa H."/>
            <person name="Galik B."/>
            <person name="Grimanelli D."/>
            <person name="Grimwood J."/>
            <person name="Grossniklaus U."/>
            <person name="Hamada T."/>
            <person name="Haseloff J."/>
            <person name="Hetherington A.J."/>
            <person name="Higo A."/>
            <person name="Hirakawa Y."/>
            <person name="Hundley H.N."/>
            <person name="Ikeda Y."/>
            <person name="Inoue K."/>
            <person name="Inoue S.I."/>
            <person name="Ishida S."/>
            <person name="Jia Q."/>
            <person name="Kakita M."/>
            <person name="Kanazawa T."/>
            <person name="Kawai Y."/>
            <person name="Kawashima T."/>
            <person name="Kennedy M."/>
            <person name="Kinose K."/>
            <person name="Kinoshita T."/>
            <person name="Kohara Y."/>
            <person name="Koide E."/>
            <person name="Komatsu K."/>
            <person name="Kopischke S."/>
            <person name="Kubo M."/>
            <person name="Kyozuka J."/>
            <person name="Lagercrantz U."/>
            <person name="Lin S.S."/>
            <person name="Lindquist E."/>
            <person name="Lipzen A.M."/>
            <person name="Lu C.W."/>
            <person name="De Luna E."/>
            <person name="Martienssen R.A."/>
            <person name="Minamino N."/>
            <person name="Mizutani M."/>
            <person name="Mizutani M."/>
            <person name="Mochizuki N."/>
            <person name="Monte I."/>
            <person name="Mosher R."/>
            <person name="Nagasaki H."/>
            <person name="Nakagami H."/>
            <person name="Naramoto S."/>
            <person name="Nishitani K."/>
            <person name="Ohtani M."/>
            <person name="Okamoto T."/>
            <person name="Okumura M."/>
            <person name="Phillips J."/>
            <person name="Pollak B."/>
            <person name="Reinders A."/>
            <person name="Rovekamp M."/>
            <person name="Sano R."/>
            <person name="Sawa S."/>
            <person name="Schmid M.W."/>
            <person name="Shirakawa M."/>
            <person name="Solano R."/>
            <person name="Spunde A."/>
            <person name="Suetsugu N."/>
            <person name="Sugano S."/>
            <person name="Sugiyama A."/>
            <person name="Sun R."/>
            <person name="Suzuki Y."/>
            <person name="Takenaka M."/>
            <person name="Takezawa D."/>
            <person name="Tomogane H."/>
            <person name="Tsuzuki M."/>
            <person name="Ueda T."/>
            <person name="Umeda M."/>
            <person name="Ward J.M."/>
            <person name="Watanabe Y."/>
            <person name="Yazaki K."/>
            <person name="Yokoyama R."/>
            <person name="Yoshitake Y."/>
            <person name="Yotsui I."/>
            <person name="Zachgo S."/>
            <person name="Schmutz J."/>
        </authorList>
    </citation>
    <scope>NUCLEOTIDE SEQUENCE [LARGE SCALE GENOMIC DNA]</scope>
    <source>
        <strain evidence="2">Tak-1</strain>
    </source>
</reference>
<keyword evidence="2" id="KW-1185">Reference proteome</keyword>
<gene>
    <name evidence="1" type="ORF">MARPO_0137s0022</name>
</gene>
<name>A0A2R6W728_MARPO</name>
<dbReference type="AlphaFoldDB" id="A0A2R6W728"/>
<organism evidence="1 2">
    <name type="scientific">Marchantia polymorpha</name>
    <name type="common">Common liverwort</name>
    <name type="synonym">Marchantia aquatica</name>
    <dbReference type="NCBI Taxonomy" id="3197"/>
    <lineage>
        <taxon>Eukaryota</taxon>
        <taxon>Viridiplantae</taxon>
        <taxon>Streptophyta</taxon>
        <taxon>Embryophyta</taxon>
        <taxon>Marchantiophyta</taxon>
        <taxon>Marchantiopsida</taxon>
        <taxon>Marchantiidae</taxon>
        <taxon>Marchantiales</taxon>
        <taxon>Marchantiaceae</taxon>
        <taxon>Marchantia</taxon>
    </lineage>
</organism>
<dbReference type="Proteomes" id="UP000244005">
    <property type="component" value="Unassembled WGS sequence"/>
</dbReference>
<evidence type="ECO:0000313" key="1">
    <source>
        <dbReference type="EMBL" id="PTQ29654.1"/>
    </source>
</evidence>
<evidence type="ECO:0000313" key="2">
    <source>
        <dbReference type="Proteomes" id="UP000244005"/>
    </source>
</evidence>
<proteinExistence type="predicted"/>
<dbReference type="Gramene" id="Mp2g18590.1">
    <property type="protein sequence ID" value="Mp2g18590.1.cds"/>
    <property type="gene ID" value="Mp2g18590"/>
</dbReference>
<accession>A0A2R6W728</accession>
<sequence>MYDTCTPTFDVPPLRLTAVTKKDQSVTAKTGYARLRFEGQEDKDWTASHDMFFQREKVTVPNKSLEACYCLTRR</sequence>